<dbReference type="InterPro" id="IPR037104">
    <property type="entry name" value="Annexin_sf"/>
</dbReference>
<keyword evidence="4" id="KW-0041">Annexin</keyword>
<reference evidence="7" key="1">
    <citation type="submission" date="2013-03" db="EMBL/GenBank/DDBJ databases">
        <title>The Genome Sequence of Anopheles epiroticus epiroticus2.</title>
        <authorList>
            <consortium name="The Broad Institute Genomics Platform"/>
            <person name="Neafsey D.E."/>
            <person name="Howell P."/>
            <person name="Walker B."/>
            <person name="Young S.K."/>
            <person name="Zeng Q."/>
            <person name="Gargeya S."/>
            <person name="Fitzgerald M."/>
            <person name="Haas B."/>
            <person name="Abouelleil A."/>
            <person name="Allen A.W."/>
            <person name="Alvarado L."/>
            <person name="Arachchi H.M."/>
            <person name="Berlin A.M."/>
            <person name="Chapman S.B."/>
            <person name="Gainer-Dewar J."/>
            <person name="Goldberg J."/>
            <person name="Griggs A."/>
            <person name="Gujja S."/>
            <person name="Hansen M."/>
            <person name="Howarth C."/>
            <person name="Imamovic A."/>
            <person name="Ireland A."/>
            <person name="Larimer J."/>
            <person name="McCowan C."/>
            <person name="Murphy C."/>
            <person name="Pearson M."/>
            <person name="Poon T.W."/>
            <person name="Priest M."/>
            <person name="Roberts A."/>
            <person name="Saif S."/>
            <person name="Shea T."/>
            <person name="Sisk P."/>
            <person name="Sykes S."/>
            <person name="Wortman J."/>
            <person name="Nusbaum C."/>
            <person name="Birren B."/>
        </authorList>
    </citation>
    <scope>NUCLEOTIDE SEQUENCE [LARGE SCALE GENOMIC DNA]</scope>
    <source>
        <strain evidence="7">Epiroticus2</strain>
    </source>
</reference>
<dbReference type="PANTHER" id="PTHR10502:SF177">
    <property type="entry name" value="ANNEXIN B10"/>
    <property type="match status" value="1"/>
</dbReference>
<dbReference type="GO" id="GO:0005634">
    <property type="term" value="C:nucleus"/>
    <property type="evidence" value="ECO:0007669"/>
    <property type="project" value="TreeGrafter"/>
</dbReference>
<keyword evidence="3" id="KW-0106">Calcium</keyword>
<dbReference type="Gene3D" id="1.10.220.10">
    <property type="entry name" value="Annexin"/>
    <property type="match status" value="1"/>
</dbReference>
<dbReference type="Pfam" id="PF00191">
    <property type="entry name" value="Annexin"/>
    <property type="match status" value="1"/>
</dbReference>
<organism evidence="6 7">
    <name type="scientific">Anopheles epiroticus</name>
    <dbReference type="NCBI Taxonomy" id="199890"/>
    <lineage>
        <taxon>Eukaryota</taxon>
        <taxon>Metazoa</taxon>
        <taxon>Ecdysozoa</taxon>
        <taxon>Arthropoda</taxon>
        <taxon>Hexapoda</taxon>
        <taxon>Insecta</taxon>
        <taxon>Pterygota</taxon>
        <taxon>Neoptera</taxon>
        <taxon>Endopterygota</taxon>
        <taxon>Diptera</taxon>
        <taxon>Nematocera</taxon>
        <taxon>Culicoidea</taxon>
        <taxon>Culicidae</taxon>
        <taxon>Anophelinae</taxon>
        <taxon>Anopheles</taxon>
    </lineage>
</organism>
<dbReference type="InterPro" id="IPR018502">
    <property type="entry name" value="Annexin_repeat"/>
</dbReference>
<accession>A0A182PQR0</accession>
<evidence type="ECO:0008006" key="8">
    <source>
        <dbReference type="Google" id="ProtNLM"/>
    </source>
</evidence>
<evidence type="ECO:0000256" key="3">
    <source>
        <dbReference type="ARBA" id="ARBA00022837"/>
    </source>
</evidence>
<dbReference type="GO" id="GO:0012506">
    <property type="term" value="C:vesicle membrane"/>
    <property type="evidence" value="ECO:0007669"/>
    <property type="project" value="TreeGrafter"/>
</dbReference>
<dbReference type="GO" id="GO:0005737">
    <property type="term" value="C:cytoplasm"/>
    <property type="evidence" value="ECO:0007669"/>
    <property type="project" value="TreeGrafter"/>
</dbReference>
<evidence type="ECO:0000256" key="4">
    <source>
        <dbReference type="ARBA" id="ARBA00023216"/>
    </source>
</evidence>
<dbReference type="PANTHER" id="PTHR10502">
    <property type="entry name" value="ANNEXIN"/>
    <property type="match status" value="1"/>
</dbReference>
<dbReference type="GO" id="GO:0005509">
    <property type="term" value="F:calcium ion binding"/>
    <property type="evidence" value="ECO:0007669"/>
    <property type="project" value="InterPro"/>
</dbReference>
<dbReference type="AlphaFoldDB" id="A0A182PQR0"/>
<dbReference type="FunFam" id="1.10.220.10:FF:000002">
    <property type="entry name" value="Annexin"/>
    <property type="match status" value="1"/>
</dbReference>
<keyword evidence="5" id="KW-0111">Calcium/phospholipid-binding</keyword>
<dbReference type="PROSITE" id="PS51897">
    <property type="entry name" value="ANNEXIN_2"/>
    <property type="match status" value="1"/>
</dbReference>
<dbReference type="SUPFAM" id="SSF47874">
    <property type="entry name" value="Annexin"/>
    <property type="match status" value="1"/>
</dbReference>
<dbReference type="GO" id="GO:0001786">
    <property type="term" value="F:phosphatidylserine binding"/>
    <property type="evidence" value="ECO:0007669"/>
    <property type="project" value="TreeGrafter"/>
</dbReference>
<sequence>MYNRPLAEHVCTKTSGSFRRLLTLIITGTWDASESCDPGLAAKPLYAAGKGKLGTDESVFYKIMAHASFSQIEYVFEEYQKMTERTIEQALKAELNGDFYDALSAIVKCVQMAPHFFAKKTVQSDGR</sequence>
<dbReference type="STRING" id="199890.A0A182PQR0"/>
<protein>
    <recommendedName>
        <fullName evidence="8">Annexin</fullName>
    </recommendedName>
</protein>
<name>A0A182PQR0_9DIPT</name>
<keyword evidence="2" id="KW-0677">Repeat</keyword>
<dbReference type="GO" id="GO:0005886">
    <property type="term" value="C:plasma membrane"/>
    <property type="evidence" value="ECO:0007669"/>
    <property type="project" value="TreeGrafter"/>
</dbReference>
<comment type="similarity">
    <text evidence="1">Belongs to the annexin family.</text>
</comment>
<evidence type="ECO:0000256" key="2">
    <source>
        <dbReference type="ARBA" id="ARBA00022737"/>
    </source>
</evidence>
<keyword evidence="7" id="KW-1185">Reference proteome</keyword>
<dbReference type="GO" id="GO:0005544">
    <property type="term" value="F:calcium-dependent phospholipid binding"/>
    <property type="evidence" value="ECO:0007669"/>
    <property type="project" value="UniProtKB-KW"/>
</dbReference>
<dbReference type="EnsemblMetazoa" id="AEPI009291-RA">
    <property type="protein sequence ID" value="AEPI009291-PA"/>
    <property type="gene ID" value="AEPI009291"/>
</dbReference>
<dbReference type="Proteomes" id="UP000075885">
    <property type="component" value="Unassembled WGS sequence"/>
</dbReference>
<evidence type="ECO:0000313" key="6">
    <source>
        <dbReference type="EnsemblMetazoa" id="AEPI009291-PA"/>
    </source>
</evidence>
<dbReference type="SMART" id="SM00335">
    <property type="entry name" value="ANX"/>
    <property type="match status" value="1"/>
</dbReference>
<evidence type="ECO:0000256" key="1">
    <source>
        <dbReference type="ARBA" id="ARBA00007831"/>
    </source>
</evidence>
<evidence type="ECO:0000256" key="5">
    <source>
        <dbReference type="ARBA" id="ARBA00023302"/>
    </source>
</evidence>
<reference evidence="6" key="2">
    <citation type="submission" date="2020-05" db="UniProtKB">
        <authorList>
            <consortium name="EnsemblMetazoa"/>
        </authorList>
    </citation>
    <scope>IDENTIFICATION</scope>
    <source>
        <strain evidence="6">Epiroticus2</strain>
    </source>
</reference>
<proteinExistence type="inferred from homology"/>
<evidence type="ECO:0000313" key="7">
    <source>
        <dbReference type="Proteomes" id="UP000075885"/>
    </source>
</evidence>
<dbReference type="VEuPathDB" id="VectorBase:AEPI009291"/>